<sequence>MAIALQPATAQTSYIPNLNIESFILPSPPTPTGKPLSVAAKRYRAPGAPIQSTDGITLLMFHGLGQHKEQWEPTLEKLFAIHSTSSRSNSNSNLPQIREAWALEWQSHGESAVLNQNSLQDDAESAPLNLWGIAIANFLKSDHVAGHRLYGVGYSSGTVGLLLSTRDFDKSPYNGIILIEPSMMDSDTWKANGEDEIQPAFDMVTNAVKHRRDAWATREAAMKFFMGRFPWNAWDPRIVALFAEHALTSGKDKDGNPCVVRSCPMIHEALAFQVNLKNTWDAVEQISKLSSGSSRVPIHVVFGETVDLMPQVIRECVVDKNKGRNVASITTIPDVGHTIMQEMPDVVATTVSDLLIKLCSPSPPVPVRSLL</sequence>
<gene>
    <name evidence="2" type="ORF">R3P38DRAFT_2952074</name>
</gene>
<evidence type="ECO:0000259" key="1">
    <source>
        <dbReference type="Pfam" id="PF12697"/>
    </source>
</evidence>
<protein>
    <submittedName>
        <fullName evidence="2">Alpha/beta-hydrolase</fullName>
    </submittedName>
</protein>
<dbReference type="EMBL" id="JAWWNJ010000034">
    <property type="protein sequence ID" value="KAK7024976.1"/>
    <property type="molecule type" value="Genomic_DNA"/>
</dbReference>
<evidence type="ECO:0000313" key="2">
    <source>
        <dbReference type="EMBL" id="KAK7024976.1"/>
    </source>
</evidence>
<comment type="caution">
    <text evidence="2">The sequence shown here is derived from an EMBL/GenBank/DDBJ whole genome shotgun (WGS) entry which is preliminary data.</text>
</comment>
<dbReference type="AlphaFoldDB" id="A0AAW0BFD0"/>
<dbReference type="Proteomes" id="UP001362999">
    <property type="component" value="Unassembled WGS sequence"/>
</dbReference>
<evidence type="ECO:0000313" key="3">
    <source>
        <dbReference type="Proteomes" id="UP001362999"/>
    </source>
</evidence>
<accession>A0AAW0BFD0</accession>
<feature type="domain" description="AB hydrolase-1" evidence="1">
    <location>
        <begin position="58"/>
        <end position="348"/>
    </location>
</feature>
<proteinExistence type="predicted"/>
<dbReference type="Pfam" id="PF12697">
    <property type="entry name" value="Abhydrolase_6"/>
    <property type="match status" value="1"/>
</dbReference>
<dbReference type="InterPro" id="IPR029058">
    <property type="entry name" value="AB_hydrolase_fold"/>
</dbReference>
<organism evidence="2 3">
    <name type="scientific">Favolaschia claudopus</name>
    <dbReference type="NCBI Taxonomy" id="2862362"/>
    <lineage>
        <taxon>Eukaryota</taxon>
        <taxon>Fungi</taxon>
        <taxon>Dikarya</taxon>
        <taxon>Basidiomycota</taxon>
        <taxon>Agaricomycotina</taxon>
        <taxon>Agaricomycetes</taxon>
        <taxon>Agaricomycetidae</taxon>
        <taxon>Agaricales</taxon>
        <taxon>Marasmiineae</taxon>
        <taxon>Mycenaceae</taxon>
        <taxon>Favolaschia</taxon>
    </lineage>
</organism>
<keyword evidence="3" id="KW-1185">Reference proteome</keyword>
<dbReference type="Gene3D" id="3.40.50.1820">
    <property type="entry name" value="alpha/beta hydrolase"/>
    <property type="match status" value="1"/>
</dbReference>
<dbReference type="InterPro" id="IPR000073">
    <property type="entry name" value="AB_hydrolase_1"/>
</dbReference>
<dbReference type="SUPFAM" id="SSF53474">
    <property type="entry name" value="alpha/beta-Hydrolases"/>
    <property type="match status" value="1"/>
</dbReference>
<name>A0AAW0BFD0_9AGAR</name>
<reference evidence="2 3" key="1">
    <citation type="journal article" date="2024" name="J Genomics">
        <title>Draft genome sequencing and assembly of Favolaschia claudopus CIRM-BRFM 2984 isolated from oak limbs.</title>
        <authorList>
            <person name="Navarro D."/>
            <person name="Drula E."/>
            <person name="Chaduli D."/>
            <person name="Cazenave R."/>
            <person name="Ahrendt S."/>
            <person name="Wang J."/>
            <person name="Lipzen A."/>
            <person name="Daum C."/>
            <person name="Barry K."/>
            <person name="Grigoriev I.V."/>
            <person name="Favel A."/>
            <person name="Rosso M.N."/>
            <person name="Martin F."/>
        </authorList>
    </citation>
    <scope>NUCLEOTIDE SEQUENCE [LARGE SCALE GENOMIC DNA]</scope>
    <source>
        <strain evidence="2 3">CIRM-BRFM 2984</strain>
    </source>
</reference>